<feature type="region of interest" description="Disordered" evidence="6">
    <location>
        <begin position="277"/>
        <end position="303"/>
    </location>
</feature>
<name>A0A1I2DSJ9_9ACTN</name>
<dbReference type="Proteomes" id="UP000198589">
    <property type="component" value="Unassembled WGS sequence"/>
</dbReference>
<organism evidence="8 9">
    <name type="scientific">Blastococcus tunisiensis</name>
    <dbReference type="NCBI Taxonomy" id="1798228"/>
    <lineage>
        <taxon>Bacteria</taxon>
        <taxon>Bacillati</taxon>
        <taxon>Actinomycetota</taxon>
        <taxon>Actinomycetes</taxon>
        <taxon>Geodermatophilales</taxon>
        <taxon>Geodermatophilaceae</taxon>
        <taxon>Blastococcus</taxon>
    </lineage>
</organism>
<evidence type="ECO:0000313" key="9">
    <source>
        <dbReference type="Proteomes" id="UP000198589"/>
    </source>
</evidence>
<protein>
    <submittedName>
        <fullName evidence="8">Cytochrome c oxidase assembly factor CtaG</fullName>
    </submittedName>
</protein>
<dbReference type="InterPro" id="IPR019108">
    <property type="entry name" value="Caa3_assmbl_CtaG-rel"/>
</dbReference>
<comment type="subcellular location">
    <subcellularLocation>
        <location evidence="1">Cell membrane</location>
        <topology evidence="1">Multi-pass membrane protein</topology>
    </subcellularLocation>
</comment>
<evidence type="ECO:0000313" key="8">
    <source>
        <dbReference type="EMBL" id="SFE83241.1"/>
    </source>
</evidence>
<dbReference type="RefSeq" id="WP_175527198.1">
    <property type="nucleotide sequence ID" value="NZ_FOND01000006.1"/>
</dbReference>
<evidence type="ECO:0000256" key="1">
    <source>
        <dbReference type="ARBA" id="ARBA00004651"/>
    </source>
</evidence>
<dbReference type="EMBL" id="FOND01000006">
    <property type="protein sequence ID" value="SFE83241.1"/>
    <property type="molecule type" value="Genomic_DNA"/>
</dbReference>
<dbReference type="STRING" id="1798228.SAMN05216574_10699"/>
<sequence length="303" mass="31887">MSGPAIDLVAHGAEAGGTLAGTALLVGPAAAVAAAYEAGVRRLLPTGPPSWRWRRWSFHLGLVVLVTVLLPVVEPVVEESFPAHMAQHIALLLVAGPLLAAGQPGLPLLLALPHPWRRRVAAVRSSRSARRVRAAVTVPAVVVAVHAAVVAAWHLPSVYAAALSSTAVHVTEHACFLAVGWWLWAAVSTSSRQQLDGRTVLYVVASGLPMNLLGAVLVFAPEPLYPEQTGTGTGALAEQQLAGLLMWVPAGMAYLLLCTVLVLVWLRRMERDAPGGVPLPPPTLDALPVPARSGRPIDAEVRR</sequence>
<dbReference type="Pfam" id="PF09678">
    <property type="entry name" value="Caa3_CtaG"/>
    <property type="match status" value="1"/>
</dbReference>
<feature type="transmembrane region" description="Helical" evidence="7">
    <location>
        <begin position="89"/>
        <end position="112"/>
    </location>
</feature>
<proteinExistence type="predicted"/>
<evidence type="ECO:0000256" key="6">
    <source>
        <dbReference type="SAM" id="MobiDB-lite"/>
    </source>
</evidence>
<feature type="transmembrane region" description="Helical" evidence="7">
    <location>
        <begin position="132"/>
        <end position="155"/>
    </location>
</feature>
<keyword evidence="3 7" id="KW-0812">Transmembrane</keyword>
<evidence type="ECO:0000256" key="7">
    <source>
        <dbReference type="SAM" id="Phobius"/>
    </source>
</evidence>
<evidence type="ECO:0000256" key="2">
    <source>
        <dbReference type="ARBA" id="ARBA00022475"/>
    </source>
</evidence>
<dbReference type="AlphaFoldDB" id="A0A1I2DSJ9"/>
<accession>A0A1I2DSJ9</accession>
<reference evidence="9" key="1">
    <citation type="submission" date="2016-10" db="EMBL/GenBank/DDBJ databases">
        <authorList>
            <person name="Varghese N."/>
            <person name="Submissions S."/>
        </authorList>
    </citation>
    <scope>NUCLEOTIDE SEQUENCE [LARGE SCALE GENOMIC DNA]</scope>
    <source>
        <strain evidence="9">DSM 46838</strain>
    </source>
</reference>
<keyword evidence="4 7" id="KW-1133">Transmembrane helix</keyword>
<feature type="transmembrane region" description="Helical" evidence="7">
    <location>
        <begin position="15"/>
        <end position="36"/>
    </location>
</feature>
<evidence type="ECO:0000256" key="5">
    <source>
        <dbReference type="ARBA" id="ARBA00023136"/>
    </source>
</evidence>
<keyword evidence="5 7" id="KW-0472">Membrane</keyword>
<feature type="transmembrane region" description="Helical" evidence="7">
    <location>
        <begin position="56"/>
        <end position="77"/>
    </location>
</feature>
<evidence type="ECO:0000256" key="3">
    <source>
        <dbReference type="ARBA" id="ARBA00022692"/>
    </source>
</evidence>
<feature type="transmembrane region" description="Helical" evidence="7">
    <location>
        <begin position="199"/>
        <end position="221"/>
    </location>
</feature>
<feature type="transmembrane region" description="Helical" evidence="7">
    <location>
        <begin position="241"/>
        <end position="266"/>
    </location>
</feature>
<keyword evidence="2" id="KW-1003">Cell membrane</keyword>
<gene>
    <name evidence="8" type="ORF">SAMN05216574_10699</name>
</gene>
<evidence type="ECO:0000256" key="4">
    <source>
        <dbReference type="ARBA" id="ARBA00022989"/>
    </source>
</evidence>
<feature type="transmembrane region" description="Helical" evidence="7">
    <location>
        <begin position="167"/>
        <end position="187"/>
    </location>
</feature>
<dbReference type="GO" id="GO:0005886">
    <property type="term" value="C:plasma membrane"/>
    <property type="evidence" value="ECO:0007669"/>
    <property type="project" value="UniProtKB-SubCell"/>
</dbReference>
<keyword evidence="9" id="KW-1185">Reference proteome</keyword>